<dbReference type="AlphaFoldDB" id="A0A2S7U091"/>
<accession>A0A2S7U091</accession>
<dbReference type="Proteomes" id="UP000239907">
    <property type="component" value="Unassembled WGS sequence"/>
</dbReference>
<evidence type="ECO:0000313" key="2">
    <source>
        <dbReference type="Proteomes" id="UP000239907"/>
    </source>
</evidence>
<dbReference type="RefSeq" id="WP_105042919.1">
    <property type="nucleotide sequence ID" value="NZ_MQWA01000001.1"/>
</dbReference>
<protein>
    <submittedName>
        <fullName evidence="1">Addiction module toxin RelE</fullName>
    </submittedName>
</protein>
<name>A0A2S7U091_9BACT</name>
<evidence type="ECO:0000313" key="1">
    <source>
        <dbReference type="EMBL" id="PQJ28419.1"/>
    </source>
</evidence>
<organism evidence="1 2">
    <name type="scientific">Rubritalea profundi</name>
    <dbReference type="NCBI Taxonomy" id="1658618"/>
    <lineage>
        <taxon>Bacteria</taxon>
        <taxon>Pseudomonadati</taxon>
        <taxon>Verrucomicrobiota</taxon>
        <taxon>Verrucomicrobiia</taxon>
        <taxon>Verrucomicrobiales</taxon>
        <taxon>Rubritaleaceae</taxon>
        <taxon>Rubritalea</taxon>
    </lineage>
</organism>
<dbReference type="InterPro" id="IPR018669">
    <property type="entry name" value="Toxin_HigB"/>
</dbReference>
<proteinExistence type="predicted"/>
<reference evidence="1 2" key="1">
    <citation type="submission" date="2016-12" db="EMBL/GenBank/DDBJ databases">
        <title>Study of bacterial adaptation to deep sea.</title>
        <authorList>
            <person name="Song J."/>
            <person name="Yoshizawa S."/>
            <person name="Kogure K."/>
        </authorList>
    </citation>
    <scope>NUCLEOTIDE SEQUENCE [LARGE SCALE GENOMIC DNA]</scope>
    <source>
        <strain evidence="1 2">SAORIC-165</strain>
    </source>
</reference>
<dbReference type="GO" id="GO:0110001">
    <property type="term" value="C:toxin-antitoxin complex"/>
    <property type="evidence" value="ECO:0007669"/>
    <property type="project" value="InterPro"/>
</dbReference>
<dbReference type="GO" id="GO:0004519">
    <property type="term" value="F:endonuclease activity"/>
    <property type="evidence" value="ECO:0007669"/>
    <property type="project" value="InterPro"/>
</dbReference>
<dbReference type="Pfam" id="PF09907">
    <property type="entry name" value="HigB_toxin"/>
    <property type="match status" value="1"/>
</dbReference>
<keyword evidence="2" id="KW-1185">Reference proteome</keyword>
<sequence>MRVAGRDKLDDFMTKHAQSKGKLSAWLKETENADWKTSQDIKQRYASASFLSNNQVVFNISGNKYRLVVVVRYRNGIVAIDKVGTHAEYDKWKLK</sequence>
<dbReference type="EMBL" id="MQWA01000001">
    <property type="protein sequence ID" value="PQJ28419.1"/>
    <property type="molecule type" value="Genomic_DNA"/>
</dbReference>
<comment type="caution">
    <text evidence="1">The sequence shown here is derived from an EMBL/GenBank/DDBJ whole genome shotgun (WGS) entry which is preliminary data.</text>
</comment>
<dbReference type="OrthoDB" id="9799912at2"/>
<gene>
    <name evidence="1" type="ORF">BSZ32_07780</name>
</gene>
<dbReference type="GO" id="GO:0003723">
    <property type="term" value="F:RNA binding"/>
    <property type="evidence" value="ECO:0007669"/>
    <property type="project" value="InterPro"/>
</dbReference>